<proteinExistence type="predicted"/>
<reference evidence="1" key="1">
    <citation type="journal article" date="2014" name="Front. Microbiol.">
        <title>High frequency of phylogenetically diverse reductive dehalogenase-homologous genes in deep subseafloor sedimentary metagenomes.</title>
        <authorList>
            <person name="Kawai M."/>
            <person name="Futagami T."/>
            <person name="Toyoda A."/>
            <person name="Takaki Y."/>
            <person name="Nishi S."/>
            <person name="Hori S."/>
            <person name="Arai W."/>
            <person name="Tsubouchi T."/>
            <person name="Morono Y."/>
            <person name="Uchiyama I."/>
            <person name="Ito T."/>
            <person name="Fujiyama A."/>
            <person name="Inagaki F."/>
            <person name="Takami H."/>
        </authorList>
    </citation>
    <scope>NUCLEOTIDE SEQUENCE</scope>
    <source>
        <strain evidence="1">Expedition CK06-06</strain>
    </source>
</reference>
<evidence type="ECO:0000313" key="1">
    <source>
        <dbReference type="EMBL" id="GAH69570.1"/>
    </source>
</evidence>
<dbReference type="EMBL" id="BARU01028348">
    <property type="protein sequence ID" value="GAH69570.1"/>
    <property type="molecule type" value="Genomic_DNA"/>
</dbReference>
<name>X1IJZ1_9ZZZZ</name>
<accession>X1IJZ1</accession>
<comment type="caution">
    <text evidence="1">The sequence shown here is derived from an EMBL/GenBank/DDBJ whole genome shotgun (WGS) entry which is preliminary data.</text>
</comment>
<protein>
    <submittedName>
        <fullName evidence="1">Uncharacterized protein</fullName>
    </submittedName>
</protein>
<feature type="non-terminal residue" evidence="1">
    <location>
        <position position="1"/>
    </location>
</feature>
<gene>
    <name evidence="1" type="ORF">S03H2_45257</name>
</gene>
<dbReference type="AlphaFoldDB" id="X1IJZ1"/>
<sequence>PIHWIEVFRNQHINTVIDDSAGGGAWSFKCRYGGENYLIMNLYPYALYNIEYKVHPHPNNYDIYVGGILKRTCDCDPGGPPFPQFRMGDFEIGSDNYGRAVYDDIIVTQPVDSDQDGILDPDDNCPYDYCGQRFFATLSAKDSG</sequence>
<organism evidence="1">
    <name type="scientific">marine sediment metagenome</name>
    <dbReference type="NCBI Taxonomy" id="412755"/>
    <lineage>
        <taxon>unclassified sequences</taxon>
        <taxon>metagenomes</taxon>
        <taxon>ecological metagenomes</taxon>
    </lineage>
</organism>